<name>A0A2U1LX57_ARTAN</name>
<organism evidence="1 2">
    <name type="scientific">Artemisia annua</name>
    <name type="common">Sweet wormwood</name>
    <dbReference type="NCBI Taxonomy" id="35608"/>
    <lineage>
        <taxon>Eukaryota</taxon>
        <taxon>Viridiplantae</taxon>
        <taxon>Streptophyta</taxon>
        <taxon>Embryophyta</taxon>
        <taxon>Tracheophyta</taxon>
        <taxon>Spermatophyta</taxon>
        <taxon>Magnoliopsida</taxon>
        <taxon>eudicotyledons</taxon>
        <taxon>Gunneridae</taxon>
        <taxon>Pentapetalae</taxon>
        <taxon>asterids</taxon>
        <taxon>campanulids</taxon>
        <taxon>Asterales</taxon>
        <taxon>Asteraceae</taxon>
        <taxon>Asteroideae</taxon>
        <taxon>Anthemideae</taxon>
        <taxon>Artemisiinae</taxon>
        <taxon>Artemisia</taxon>
    </lineage>
</organism>
<dbReference type="STRING" id="35608.A0A2U1LX57"/>
<dbReference type="EMBL" id="PKPP01007367">
    <property type="protein sequence ID" value="PWA53578.1"/>
    <property type="molecule type" value="Genomic_DNA"/>
</dbReference>
<dbReference type="Proteomes" id="UP000245207">
    <property type="component" value="Unassembled WGS sequence"/>
</dbReference>
<proteinExistence type="predicted"/>
<sequence>MIYSICMIRRLTVTTAIIATVFRRATTTSILKFQIKPITTLSVKNDEPESTPEGILSMMKSLASPRHRILVFLQQSSVEWCSSFWLDVIRDIDPTFQRTLIVVSKFDNQLKPDEIKWMNKWRWTSELHYVDALDFRYASGNDNWCASILLGEHVGGSAVISLCSVFKLDKGLFACDDCGTCRECATRLLAHVNLNTWECAARLIGIASSGKINSVRFGPDAKYLLVGYMDRNIQLFGLPKEDGDTES</sequence>
<protein>
    <submittedName>
        <fullName evidence="1">Dynamin related protein 5A</fullName>
    </submittedName>
</protein>
<evidence type="ECO:0000313" key="2">
    <source>
        <dbReference type="Proteomes" id="UP000245207"/>
    </source>
</evidence>
<accession>A0A2U1LX57</accession>
<comment type="caution">
    <text evidence="1">The sequence shown here is derived from an EMBL/GenBank/DDBJ whole genome shotgun (WGS) entry which is preliminary data.</text>
</comment>
<dbReference type="SUPFAM" id="SSF50978">
    <property type="entry name" value="WD40 repeat-like"/>
    <property type="match status" value="1"/>
</dbReference>
<reference evidence="1 2" key="1">
    <citation type="journal article" date="2018" name="Mol. Plant">
        <title>The genome of Artemisia annua provides insight into the evolution of Asteraceae family and artemisinin biosynthesis.</title>
        <authorList>
            <person name="Shen Q."/>
            <person name="Zhang L."/>
            <person name="Liao Z."/>
            <person name="Wang S."/>
            <person name="Yan T."/>
            <person name="Shi P."/>
            <person name="Liu M."/>
            <person name="Fu X."/>
            <person name="Pan Q."/>
            <person name="Wang Y."/>
            <person name="Lv Z."/>
            <person name="Lu X."/>
            <person name="Zhang F."/>
            <person name="Jiang W."/>
            <person name="Ma Y."/>
            <person name="Chen M."/>
            <person name="Hao X."/>
            <person name="Li L."/>
            <person name="Tang Y."/>
            <person name="Lv G."/>
            <person name="Zhou Y."/>
            <person name="Sun X."/>
            <person name="Brodelius P.E."/>
            <person name="Rose J.K.C."/>
            <person name="Tang K."/>
        </authorList>
    </citation>
    <scope>NUCLEOTIDE SEQUENCE [LARGE SCALE GENOMIC DNA]</scope>
    <source>
        <strain evidence="2">cv. Huhao1</strain>
        <tissue evidence="1">Leaf</tissue>
    </source>
</reference>
<gene>
    <name evidence="1" type="ORF">CTI12_AA443170</name>
</gene>
<dbReference type="InterPro" id="IPR027417">
    <property type="entry name" value="P-loop_NTPase"/>
</dbReference>
<keyword evidence="2" id="KW-1185">Reference proteome</keyword>
<dbReference type="AlphaFoldDB" id="A0A2U1LX57"/>
<dbReference type="Gene3D" id="3.40.50.300">
    <property type="entry name" value="P-loop containing nucleotide triphosphate hydrolases"/>
    <property type="match status" value="1"/>
</dbReference>
<dbReference type="InterPro" id="IPR036322">
    <property type="entry name" value="WD40_repeat_dom_sf"/>
</dbReference>
<evidence type="ECO:0000313" key="1">
    <source>
        <dbReference type="EMBL" id="PWA53578.1"/>
    </source>
</evidence>
<dbReference type="OrthoDB" id="1917904at2759"/>